<dbReference type="InterPro" id="IPR057170">
    <property type="entry name" value="DUF7848"/>
</dbReference>
<dbReference type="Pfam" id="PF25232">
    <property type="entry name" value="DUF7848"/>
    <property type="match status" value="1"/>
</dbReference>
<protein>
    <recommendedName>
        <fullName evidence="1">DUF7848 domain-containing protein</fullName>
    </recommendedName>
</protein>
<dbReference type="AlphaFoldDB" id="A0A939JIM2"/>
<evidence type="ECO:0000259" key="1">
    <source>
        <dbReference type="Pfam" id="PF25232"/>
    </source>
</evidence>
<dbReference type="Proteomes" id="UP000664167">
    <property type="component" value="Unassembled WGS sequence"/>
</dbReference>
<sequence>MGTVTPRSVLRYETWTLQPDREPDAETVLYAMQCAVDGETSPMSKDFAEPQDWVLRHCGQNPSHHTYREIITRPWRAWRQM</sequence>
<feature type="domain" description="DUF7848" evidence="1">
    <location>
        <begin position="5"/>
        <end position="80"/>
    </location>
</feature>
<reference evidence="2" key="1">
    <citation type="submission" date="2021-03" db="EMBL/GenBank/DDBJ databases">
        <title>Streptomyces poriferae sp. nov., a novel marine sponge-derived Actinobacteria species with anti-MRSA activity.</title>
        <authorList>
            <person name="Sandoval-Powers M."/>
            <person name="Kralova S."/>
            <person name="Nguyen G.-S."/>
            <person name="Fawwal D."/>
            <person name="Degnes K."/>
            <person name="Klinkenberg G."/>
            <person name="Sletta H."/>
            <person name="Wentzel A."/>
            <person name="Liles M.R."/>
        </authorList>
    </citation>
    <scope>NUCLEOTIDE SEQUENCE</scope>
    <source>
        <strain evidence="2">DSM 41794</strain>
    </source>
</reference>
<proteinExistence type="predicted"/>
<dbReference type="RefSeq" id="WP_206963243.1">
    <property type="nucleotide sequence ID" value="NZ_BAAAJJ010000010.1"/>
</dbReference>
<name>A0A939JIM2_9ACTN</name>
<comment type="caution">
    <text evidence="2">The sequence shown here is derived from an EMBL/GenBank/DDBJ whole genome shotgun (WGS) entry which is preliminary data.</text>
</comment>
<evidence type="ECO:0000313" key="3">
    <source>
        <dbReference type="Proteomes" id="UP000664167"/>
    </source>
</evidence>
<dbReference type="EMBL" id="JAFLRJ010000167">
    <property type="protein sequence ID" value="MBO0513827.1"/>
    <property type="molecule type" value="Genomic_DNA"/>
</dbReference>
<evidence type="ECO:0000313" key="2">
    <source>
        <dbReference type="EMBL" id="MBO0513827.1"/>
    </source>
</evidence>
<keyword evidence="3" id="KW-1185">Reference proteome</keyword>
<accession>A0A939JIM2</accession>
<gene>
    <name evidence="2" type="ORF">J0695_18770</name>
</gene>
<organism evidence="2 3">
    <name type="scientific">Streptomyces beijiangensis</name>
    <dbReference type="NCBI Taxonomy" id="163361"/>
    <lineage>
        <taxon>Bacteria</taxon>
        <taxon>Bacillati</taxon>
        <taxon>Actinomycetota</taxon>
        <taxon>Actinomycetes</taxon>
        <taxon>Kitasatosporales</taxon>
        <taxon>Streptomycetaceae</taxon>
        <taxon>Streptomyces</taxon>
    </lineage>
</organism>